<dbReference type="AlphaFoldDB" id="A0A2G8TFE3"/>
<feature type="region of interest" description="Disordered" evidence="1">
    <location>
        <begin position="70"/>
        <end position="100"/>
    </location>
</feature>
<feature type="compositionally biased region" description="Low complexity" evidence="1">
    <location>
        <begin position="86"/>
        <end position="100"/>
    </location>
</feature>
<name>A0A2G8TFE3_9BURK</name>
<organism evidence="2 3">
    <name type="scientific">Massilia eurypsychrophila</name>
    <dbReference type="NCBI Taxonomy" id="1485217"/>
    <lineage>
        <taxon>Bacteria</taxon>
        <taxon>Pseudomonadati</taxon>
        <taxon>Pseudomonadota</taxon>
        <taxon>Betaproteobacteria</taxon>
        <taxon>Burkholderiales</taxon>
        <taxon>Oxalobacteraceae</taxon>
        <taxon>Telluria group</taxon>
        <taxon>Massilia</taxon>
    </lineage>
</organism>
<dbReference type="EMBL" id="PDOC01000006">
    <property type="protein sequence ID" value="PIL44760.1"/>
    <property type="molecule type" value="Genomic_DNA"/>
</dbReference>
<accession>A0A2G8TFE3</accession>
<gene>
    <name evidence="2" type="ORF">CR105_12675</name>
</gene>
<evidence type="ECO:0000313" key="3">
    <source>
        <dbReference type="Proteomes" id="UP000230390"/>
    </source>
</evidence>
<proteinExistence type="predicted"/>
<evidence type="ECO:0000256" key="1">
    <source>
        <dbReference type="SAM" id="MobiDB-lite"/>
    </source>
</evidence>
<sequence>MFAFAALSLLTACGGSVPPEQAGFTSTASVVAHSPAPVADCEAEGCNQPRIIDGLAEQYRFGAVQQPQQEEAVEPTVATEPLTEVAAASESAPAAPAQAL</sequence>
<comment type="caution">
    <text evidence="2">The sequence shown here is derived from an EMBL/GenBank/DDBJ whole genome shotgun (WGS) entry which is preliminary data.</text>
</comment>
<dbReference type="Proteomes" id="UP000230390">
    <property type="component" value="Unassembled WGS sequence"/>
</dbReference>
<reference evidence="2 3" key="1">
    <citation type="submission" date="2017-10" db="EMBL/GenBank/DDBJ databases">
        <title>Massilia psychrophilum sp. nov., a novel purple-pigmented bacterium isolated from Tianshan glacier, Xinjiang Municipality, China.</title>
        <authorList>
            <person name="Wang H."/>
        </authorList>
    </citation>
    <scope>NUCLEOTIDE SEQUENCE [LARGE SCALE GENOMIC DNA]</scope>
    <source>
        <strain evidence="2 3">JCM 30074</strain>
    </source>
</reference>
<protein>
    <submittedName>
        <fullName evidence="2">Uncharacterized protein</fullName>
    </submittedName>
</protein>
<keyword evidence="3" id="KW-1185">Reference proteome</keyword>
<evidence type="ECO:0000313" key="2">
    <source>
        <dbReference type="EMBL" id="PIL44760.1"/>
    </source>
</evidence>